<evidence type="ECO:0000313" key="10">
    <source>
        <dbReference type="Proteomes" id="UP000499080"/>
    </source>
</evidence>
<keyword evidence="10" id="KW-1185">Reference proteome</keyword>
<dbReference type="EMBL" id="BGPR01004631">
    <property type="protein sequence ID" value="GBN01604.1"/>
    <property type="molecule type" value="Genomic_DNA"/>
</dbReference>
<keyword evidence="5 9" id="KW-0269">Exonuclease</keyword>
<proteinExistence type="inferred from homology"/>
<dbReference type="GO" id="GO:0004527">
    <property type="term" value="F:exonuclease activity"/>
    <property type="evidence" value="ECO:0007669"/>
    <property type="project" value="UniProtKB-KW"/>
</dbReference>
<dbReference type="InterPro" id="IPR036397">
    <property type="entry name" value="RNaseH_sf"/>
</dbReference>
<dbReference type="InterPro" id="IPR013520">
    <property type="entry name" value="Ribonucl_H"/>
</dbReference>
<dbReference type="SMART" id="SM00479">
    <property type="entry name" value="EXOIII"/>
    <property type="match status" value="1"/>
</dbReference>
<dbReference type="Proteomes" id="UP000499080">
    <property type="component" value="Unassembled WGS sequence"/>
</dbReference>
<comment type="similarity">
    <text evidence="2">Belongs to the REXO1/REXO3 family.</text>
</comment>
<dbReference type="Gene3D" id="3.30.420.10">
    <property type="entry name" value="Ribonuclease H-like superfamily/Ribonuclease H"/>
    <property type="match status" value="1"/>
</dbReference>
<protein>
    <submittedName>
        <fullName evidence="9">Exonuclease GOR</fullName>
    </submittedName>
</protein>
<keyword evidence="3" id="KW-0540">Nuclease</keyword>
<dbReference type="OrthoDB" id="6437371at2759"/>
<feature type="domain" description="Exonuclease" evidence="8">
    <location>
        <begin position="187"/>
        <end position="346"/>
    </location>
</feature>
<evidence type="ECO:0000256" key="3">
    <source>
        <dbReference type="ARBA" id="ARBA00022722"/>
    </source>
</evidence>
<comment type="caution">
    <text evidence="9">The sequence shown here is derived from an EMBL/GenBank/DDBJ whole genome shotgun (WGS) entry which is preliminary data.</text>
</comment>
<dbReference type="GO" id="GO:0005634">
    <property type="term" value="C:nucleus"/>
    <property type="evidence" value="ECO:0007669"/>
    <property type="project" value="UniProtKB-SubCell"/>
</dbReference>
<evidence type="ECO:0000256" key="7">
    <source>
        <dbReference type="SAM" id="MobiDB-lite"/>
    </source>
</evidence>
<evidence type="ECO:0000256" key="1">
    <source>
        <dbReference type="ARBA" id="ARBA00004123"/>
    </source>
</evidence>
<dbReference type="PANTHER" id="PTHR12801:SF115">
    <property type="entry name" value="FI18136P1-RELATED"/>
    <property type="match status" value="1"/>
</dbReference>
<comment type="subcellular location">
    <subcellularLocation>
        <location evidence="1">Nucleus</location>
    </subcellularLocation>
</comment>
<evidence type="ECO:0000256" key="6">
    <source>
        <dbReference type="ARBA" id="ARBA00023242"/>
    </source>
</evidence>
<sequence length="417" mass="46916">MVLTLSSYSESPPPVLVENPKKKQKKGKRSAKKSFCKENTEPAVTKKETKMYTGWDICGKLNRDTKSIYDELHKHILTETELRMNHFPHEGYKPWTQVAADDCGRQCVRCGEKFDIFNGVYLSASKCNHHPRKPAFVSGVRLHGCCNAPAGTPPCATSNHHVTLQHRPRALAKTSSRRHVRKDLQHSVFSLDCEMCYTTDGLEVVRVGLVNIDGLPVYDGYVKPKGKILDYNTMYSGVEKSHLQNVTVTLDDVKTILSGYIQEDTILVGHALNNDLSALGLIHSTIVDTSVLYADPRTPSKKTALKKLASYYLGLKIKDSASDHDCIDDARATLQLALLKVPATVPMPFSEQTEQQPAAKQQAAEAYLWKHEQRPLVEIQNFDCRFRHETFDFCQQAFGAHKPLWCIIQILVVILRI</sequence>
<dbReference type="AlphaFoldDB" id="A0A4Y2KFY3"/>
<evidence type="ECO:0000313" key="9">
    <source>
        <dbReference type="EMBL" id="GBN01604.1"/>
    </source>
</evidence>
<dbReference type="FunFam" id="3.30.420.10:FF:000031">
    <property type="entry name" value="RNA exonuclease 1"/>
    <property type="match status" value="1"/>
</dbReference>
<dbReference type="PANTHER" id="PTHR12801">
    <property type="entry name" value="RNA EXONUCLEASE REXO1 / RECO3 FAMILY MEMBER-RELATED"/>
    <property type="match status" value="1"/>
</dbReference>
<evidence type="ECO:0000256" key="5">
    <source>
        <dbReference type="ARBA" id="ARBA00022839"/>
    </source>
</evidence>
<accession>A0A4Y2KFY3</accession>
<dbReference type="InterPro" id="IPR034922">
    <property type="entry name" value="REX1-like_exo"/>
</dbReference>
<dbReference type="SUPFAM" id="SSF53098">
    <property type="entry name" value="Ribonuclease H-like"/>
    <property type="match status" value="1"/>
</dbReference>
<feature type="compositionally biased region" description="Polar residues" evidence="7">
    <location>
        <begin position="1"/>
        <end position="10"/>
    </location>
</feature>
<reference evidence="9 10" key="1">
    <citation type="journal article" date="2019" name="Sci. Rep.">
        <title>Orb-weaving spider Araneus ventricosus genome elucidates the spidroin gene catalogue.</title>
        <authorList>
            <person name="Kono N."/>
            <person name="Nakamura H."/>
            <person name="Ohtoshi R."/>
            <person name="Moran D.A.P."/>
            <person name="Shinohara A."/>
            <person name="Yoshida Y."/>
            <person name="Fujiwara M."/>
            <person name="Mori M."/>
            <person name="Tomita M."/>
            <person name="Arakawa K."/>
        </authorList>
    </citation>
    <scope>NUCLEOTIDE SEQUENCE [LARGE SCALE GENOMIC DNA]</scope>
</reference>
<dbReference type="GO" id="GO:0003676">
    <property type="term" value="F:nucleic acid binding"/>
    <property type="evidence" value="ECO:0007669"/>
    <property type="project" value="InterPro"/>
</dbReference>
<dbReference type="CDD" id="cd06145">
    <property type="entry name" value="REX1_like"/>
    <property type="match status" value="1"/>
</dbReference>
<organism evidence="9 10">
    <name type="scientific">Araneus ventricosus</name>
    <name type="common">Orbweaver spider</name>
    <name type="synonym">Epeira ventricosa</name>
    <dbReference type="NCBI Taxonomy" id="182803"/>
    <lineage>
        <taxon>Eukaryota</taxon>
        <taxon>Metazoa</taxon>
        <taxon>Ecdysozoa</taxon>
        <taxon>Arthropoda</taxon>
        <taxon>Chelicerata</taxon>
        <taxon>Arachnida</taxon>
        <taxon>Araneae</taxon>
        <taxon>Araneomorphae</taxon>
        <taxon>Entelegynae</taxon>
        <taxon>Araneoidea</taxon>
        <taxon>Araneidae</taxon>
        <taxon>Araneus</taxon>
    </lineage>
</organism>
<evidence type="ECO:0000259" key="8">
    <source>
        <dbReference type="SMART" id="SM00479"/>
    </source>
</evidence>
<feature type="region of interest" description="Disordered" evidence="7">
    <location>
        <begin position="1"/>
        <end position="35"/>
    </location>
</feature>
<keyword evidence="6" id="KW-0539">Nucleus</keyword>
<name>A0A4Y2KFY3_ARAVE</name>
<dbReference type="InterPro" id="IPR047021">
    <property type="entry name" value="REXO1/3/4-like"/>
</dbReference>
<evidence type="ECO:0000256" key="2">
    <source>
        <dbReference type="ARBA" id="ARBA00006357"/>
    </source>
</evidence>
<dbReference type="InterPro" id="IPR012337">
    <property type="entry name" value="RNaseH-like_sf"/>
</dbReference>
<keyword evidence="4" id="KW-0378">Hydrolase</keyword>
<dbReference type="GO" id="GO:0010629">
    <property type="term" value="P:negative regulation of gene expression"/>
    <property type="evidence" value="ECO:0007669"/>
    <property type="project" value="UniProtKB-ARBA"/>
</dbReference>
<gene>
    <name evidence="9" type="primary">REXO1L1P_1</name>
    <name evidence="9" type="ORF">AVEN_244680_2</name>
</gene>
<feature type="compositionally biased region" description="Basic residues" evidence="7">
    <location>
        <begin position="22"/>
        <end position="34"/>
    </location>
</feature>
<evidence type="ECO:0000256" key="4">
    <source>
        <dbReference type="ARBA" id="ARBA00022801"/>
    </source>
</evidence>